<organism evidence="2 3">
    <name type="scientific">Gillisia mitskevichiae</name>
    <dbReference type="NCBI Taxonomy" id="270921"/>
    <lineage>
        <taxon>Bacteria</taxon>
        <taxon>Pseudomonadati</taxon>
        <taxon>Bacteroidota</taxon>
        <taxon>Flavobacteriia</taxon>
        <taxon>Flavobacteriales</taxon>
        <taxon>Flavobacteriaceae</taxon>
        <taxon>Gillisia</taxon>
    </lineage>
</organism>
<reference evidence="2 3" key="1">
    <citation type="submission" date="2018-10" db="EMBL/GenBank/DDBJ databases">
        <title>Genomic Encyclopedia of Archaeal and Bacterial Type Strains, Phase II (KMG-II): from individual species to whole genera.</title>
        <authorList>
            <person name="Goeker M."/>
        </authorList>
    </citation>
    <scope>NUCLEOTIDE SEQUENCE [LARGE SCALE GENOMIC DNA]</scope>
    <source>
        <strain evidence="2 3">DSM 19839</strain>
    </source>
</reference>
<dbReference type="Proteomes" id="UP000276282">
    <property type="component" value="Unassembled WGS sequence"/>
</dbReference>
<dbReference type="InterPro" id="IPR037401">
    <property type="entry name" value="SnoaL-like"/>
</dbReference>
<evidence type="ECO:0000313" key="3">
    <source>
        <dbReference type="Proteomes" id="UP000276282"/>
    </source>
</evidence>
<name>A0A495PQP1_9FLAO</name>
<dbReference type="SUPFAM" id="SSF54427">
    <property type="entry name" value="NTF2-like"/>
    <property type="match status" value="1"/>
</dbReference>
<keyword evidence="3" id="KW-1185">Reference proteome</keyword>
<dbReference type="EMBL" id="RBLG01000002">
    <property type="protein sequence ID" value="RKS52981.1"/>
    <property type="molecule type" value="Genomic_DNA"/>
</dbReference>
<dbReference type="Gene3D" id="3.10.450.50">
    <property type="match status" value="1"/>
</dbReference>
<dbReference type="InterPro" id="IPR032710">
    <property type="entry name" value="NTF2-like_dom_sf"/>
</dbReference>
<evidence type="ECO:0000313" key="2">
    <source>
        <dbReference type="EMBL" id="RKS52981.1"/>
    </source>
</evidence>
<dbReference type="Pfam" id="PF12680">
    <property type="entry name" value="SnoaL_2"/>
    <property type="match status" value="1"/>
</dbReference>
<gene>
    <name evidence="2" type="ORF">BC962_1226</name>
</gene>
<dbReference type="OrthoDB" id="1452256at2"/>
<dbReference type="AlphaFoldDB" id="A0A495PQP1"/>
<accession>A0A495PQP1</accession>
<dbReference type="RefSeq" id="WP_121345017.1">
    <property type="nucleotide sequence ID" value="NZ_RBLG01000002.1"/>
</dbReference>
<protein>
    <recommendedName>
        <fullName evidence="1">SnoaL-like domain-containing protein</fullName>
    </recommendedName>
</protein>
<proteinExistence type="predicted"/>
<sequence>MASSEKQLVESFYTSEFYKDPSQVSKHFHPDAELFWNSSAGFNKMNVKDLEEICTEMAKSFEYIRPEISHLLQDDKTVTIRITFFTKTIENPDEEIPMTHMVAIWEIKDGKMYKGYQMSQPADDSPDNLTSFMAINL</sequence>
<feature type="domain" description="SnoaL-like" evidence="1">
    <location>
        <begin position="9"/>
        <end position="112"/>
    </location>
</feature>
<comment type="caution">
    <text evidence="2">The sequence shown here is derived from an EMBL/GenBank/DDBJ whole genome shotgun (WGS) entry which is preliminary data.</text>
</comment>
<evidence type="ECO:0000259" key="1">
    <source>
        <dbReference type="Pfam" id="PF12680"/>
    </source>
</evidence>